<dbReference type="PANTHER" id="PTHR24115">
    <property type="entry name" value="KINESIN-RELATED"/>
    <property type="match status" value="1"/>
</dbReference>
<dbReference type="PROSITE" id="PS50067">
    <property type="entry name" value="KINESIN_MOTOR_2"/>
    <property type="match status" value="1"/>
</dbReference>
<keyword evidence="1" id="KW-0067">ATP-binding</keyword>
<name>A0ABR2UPS1_9PEZI</name>
<proteinExistence type="inferred from homology"/>
<dbReference type="InterPro" id="IPR036961">
    <property type="entry name" value="Kinesin_motor_dom_sf"/>
</dbReference>
<feature type="binding site" evidence="1">
    <location>
        <begin position="130"/>
        <end position="137"/>
    </location>
    <ligand>
        <name>ATP</name>
        <dbReference type="ChEBI" id="CHEBI:30616"/>
    </ligand>
</feature>
<dbReference type="PANTHER" id="PTHR24115:SF0">
    <property type="entry name" value="FI21273P1-RELATED"/>
    <property type="match status" value="1"/>
</dbReference>
<keyword evidence="1" id="KW-0547">Nucleotide-binding</keyword>
<dbReference type="EMBL" id="JARVKF010000405">
    <property type="protein sequence ID" value="KAK9416643.1"/>
    <property type="molecule type" value="Genomic_DNA"/>
</dbReference>
<feature type="compositionally biased region" description="Polar residues" evidence="2">
    <location>
        <begin position="489"/>
        <end position="517"/>
    </location>
</feature>
<dbReference type="Pfam" id="PF00225">
    <property type="entry name" value="Kinesin"/>
    <property type="match status" value="1"/>
</dbReference>
<evidence type="ECO:0000313" key="5">
    <source>
        <dbReference type="Proteomes" id="UP001408356"/>
    </source>
</evidence>
<evidence type="ECO:0000256" key="1">
    <source>
        <dbReference type="PROSITE-ProRule" id="PRU00283"/>
    </source>
</evidence>
<keyword evidence="5" id="KW-1185">Reference proteome</keyword>
<comment type="caution">
    <text evidence="4">The sequence shown here is derived from an EMBL/GenBank/DDBJ whole genome shotgun (WGS) entry which is preliminary data.</text>
</comment>
<dbReference type="PRINTS" id="PR00380">
    <property type="entry name" value="KINESINHEAVY"/>
</dbReference>
<accession>A0ABR2UPS1</accession>
<feature type="region of interest" description="Disordered" evidence="2">
    <location>
        <begin position="479"/>
        <end position="521"/>
    </location>
</feature>
<evidence type="ECO:0000313" key="4">
    <source>
        <dbReference type="EMBL" id="KAK9416643.1"/>
    </source>
</evidence>
<keyword evidence="1" id="KW-0505">Motor protein</keyword>
<dbReference type="Proteomes" id="UP001408356">
    <property type="component" value="Unassembled WGS sequence"/>
</dbReference>
<feature type="domain" description="Kinesin motor" evidence="3">
    <location>
        <begin position="38"/>
        <end position="371"/>
    </location>
</feature>
<organism evidence="4 5">
    <name type="scientific">Seiridium unicorne</name>
    <dbReference type="NCBI Taxonomy" id="138068"/>
    <lineage>
        <taxon>Eukaryota</taxon>
        <taxon>Fungi</taxon>
        <taxon>Dikarya</taxon>
        <taxon>Ascomycota</taxon>
        <taxon>Pezizomycotina</taxon>
        <taxon>Sordariomycetes</taxon>
        <taxon>Xylariomycetidae</taxon>
        <taxon>Amphisphaeriales</taxon>
        <taxon>Sporocadaceae</taxon>
        <taxon>Seiridium</taxon>
    </lineage>
</organism>
<dbReference type="InterPro" id="IPR027417">
    <property type="entry name" value="P-loop_NTPase"/>
</dbReference>
<dbReference type="SMART" id="SM00129">
    <property type="entry name" value="KISc"/>
    <property type="match status" value="1"/>
</dbReference>
<protein>
    <submittedName>
        <fullName evidence="4">Kinesin motor domain-containing protein</fullName>
    </submittedName>
</protein>
<dbReference type="SUPFAM" id="SSF52540">
    <property type="entry name" value="P-loop containing nucleoside triphosphate hydrolases"/>
    <property type="match status" value="1"/>
</dbReference>
<evidence type="ECO:0000259" key="3">
    <source>
        <dbReference type="PROSITE" id="PS50067"/>
    </source>
</evidence>
<dbReference type="Gene3D" id="3.40.850.10">
    <property type="entry name" value="Kinesin motor domain"/>
    <property type="match status" value="1"/>
</dbReference>
<reference evidence="4 5" key="1">
    <citation type="journal article" date="2024" name="J. Plant Pathol.">
        <title>Sequence and assembly of the genome of Seiridium unicorne, isolate CBS 538.82, causal agent of cypress canker disease.</title>
        <authorList>
            <person name="Scali E."/>
            <person name="Rocca G.D."/>
            <person name="Danti R."/>
            <person name="Garbelotto M."/>
            <person name="Barberini S."/>
            <person name="Baroncelli R."/>
            <person name="Emiliani G."/>
        </authorList>
    </citation>
    <scope>NUCLEOTIDE SEQUENCE [LARGE SCALE GENOMIC DNA]</scope>
    <source>
        <strain evidence="4 5">BM-138-508</strain>
    </source>
</reference>
<evidence type="ECO:0000256" key="2">
    <source>
        <dbReference type="SAM" id="MobiDB-lite"/>
    </source>
</evidence>
<sequence length="643" mass="70978">MDQFYLNNATLYQSLVKGCTPPPVSRTVTAATGTNSPDMIVSARIRPMLEEDVAAGFPCAIFPRSVHTGIVDVHDLYNHPRGRPVLKSSNYQVDELFDSETTTEDIYAKLIDRLIPFAWDGGIGTVFAYGQTGSGKTFTISRIEELVAETLMDGSLGGQREVYITIIDLAGNSAHDLLNSRKPFLVLEDSFGVTQLAGANEHLVQDKDDIMTLIRRAASFRRTAPTHKNDVSSRSHGICRIRIKDQSTDSDGLLYLVDLAGSEAARDRANHRAERMREAREINMSLSVLKDCIRGKVESDAITLSGGPKPKQKRPHVPFRQSALTKVLKHVFDPASSRPSKTAVIACVNPVLADVGPSKNTLRYAEMLRVLLPADKAAKYNPSAPMTWNNSQLKDWIAKNVSLEPPSTHNIRTLKFLLQLQSGIPPLLPSTVAPTESGAQLLRLSTAEFESRCLKSPGSSMERARAVRSKLWQMHVDSQHVGNTPAPRTATTSKYPIQSSTGSSTEEVPGRSSSRDLNPSAMEMPFKERIRPGMVVSWNGPSEHYSALHLPDGLKLAAVLCPVESVKDAFINVIDPADNEHAKTQENGRESNTRYLCALLTPGLMVETYELNFWRQIVIDVDMMEGEVILEYDAGTRYYYISV</sequence>
<gene>
    <name evidence="4" type="ORF">SUNI508_09553</name>
</gene>
<dbReference type="InterPro" id="IPR027640">
    <property type="entry name" value="Kinesin-like_fam"/>
</dbReference>
<dbReference type="InterPro" id="IPR001752">
    <property type="entry name" value="Kinesin_motor_dom"/>
</dbReference>
<comment type="similarity">
    <text evidence="1">Belongs to the TRAFAC class myosin-kinesin ATPase superfamily. Kinesin family.</text>
</comment>